<dbReference type="GO" id="GO:0005737">
    <property type="term" value="C:cytoplasm"/>
    <property type="evidence" value="ECO:0007669"/>
    <property type="project" value="TreeGrafter"/>
</dbReference>
<sequence>MKIGLKIDSKYYGPVKGTLKVLLPEHIEIYKAAQAYDFDIIINTQLDTSDGIKVISEIVGDTSSKAEQRDIIKDKEILDSAVDGQDFEKRCRYRLKLSIYRLLCDYLDLEMSPWGILIGVRPTKLVHILLDKGLSYQQVDYRLQNIYGVNPEKRELLLNIVRRERKYIPTASEARKKISIYLGVPFCPTKCDYCSFASYPLKEYGEYVSDFLAALQYEIESIGQVVRDLNLKVDTVYIGGGTPTVLSAEELEEIIKKIKSSFAITGDDLREFMVEAGRPDTINEKKLRVLKQEKVGRISINPQTMQQKTLNKIGRDHTVKDVVQAYKLARKMNFANINMDLIVGLPGEGKEELQLTLEEIQDLQPDSLTVHTLAIKRAANLSKEQSGLSTASAAKINKMLNLTQKTAEKLGLVPYYMYRQKSPLGNFENIGYSKPGQESIYNILMMEEREIIIALGGGGVTKLVDSNDWSLEREINPKFPVQYIKEVEERTQRKIDKLTTLLR</sequence>
<dbReference type="SFLD" id="SFLDG01065">
    <property type="entry name" value="anaerobic_coproporphyrinogen-I"/>
    <property type="match status" value="1"/>
</dbReference>
<dbReference type="GO" id="GO:0006779">
    <property type="term" value="P:porphyrin-containing compound biosynthetic process"/>
    <property type="evidence" value="ECO:0007669"/>
    <property type="project" value="TreeGrafter"/>
</dbReference>
<dbReference type="Gene3D" id="3.80.30.20">
    <property type="entry name" value="tm_1862 like domain"/>
    <property type="match status" value="1"/>
</dbReference>
<evidence type="ECO:0000259" key="1">
    <source>
        <dbReference type="PROSITE" id="PS51918"/>
    </source>
</evidence>
<dbReference type="InterPro" id="IPR034505">
    <property type="entry name" value="Coproporphyrinogen-III_oxidase"/>
</dbReference>
<dbReference type="GO" id="GO:0051989">
    <property type="term" value="F:coproporphyrinogen dehydrogenase activity"/>
    <property type="evidence" value="ECO:0007669"/>
    <property type="project" value="UniProtKB-EC"/>
</dbReference>
<dbReference type="EC" id="1.3.98.3" evidence="2"/>
<feature type="domain" description="Radical SAM core" evidence="1">
    <location>
        <begin position="172"/>
        <end position="413"/>
    </location>
</feature>
<keyword evidence="3" id="KW-1185">Reference proteome</keyword>
<gene>
    <name evidence="2" type="ORF">JOC47_001121</name>
</gene>
<dbReference type="SFLD" id="SFLDG01082">
    <property type="entry name" value="B12-binding_domain_containing"/>
    <property type="match status" value="1"/>
</dbReference>
<dbReference type="RefSeq" id="WP_204701035.1">
    <property type="nucleotide sequence ID" value="NZ_JAFBDQ010000004.1"/>
</dbReference>
<dbReference type="SFLD" id="SFLDF00310">
    <property type="entry name" value="oxygen-independent_coproporphy"/>
    <property type="match status" value="1"/>
</dbReference>
<dbReference type="GO" id="GO:0051539">
    <property type="term" value="F:4 iron, 4 sulfur cluster binding"/>
    <property type="evidence" value="ECO:0007669"/>
    <property type="project" value="TreeGrafter"/>
</dbReference>
<dbReference type="Proteomes" id="UP000774000">
    <property type="component" value="Unassembled WGS sequence"/>
</dbReference>
<dbReference type="InterPro" id="IPR006638">
    <property type="entry name" value="Elp3/MiaA/NifB-like_rSAM"/>
</dbReference>
<name>A0A938XRT6_9FIRM</name>
<organism evidence="2 3">
    <name type="scientific">Halanaerobacter jeridensis</name>
    <dbReference type="NCBI Taxonomy" id="706427"/>
    <lineage>
        <taxon>Bacteria</taxon>
        <taxon>Bacillati</taxon>
        <taxon>Bacillota</taxon>
        <taxon>Clostridia</taxon>
        <taxon>Halanaerobiales</taxon>
        <taxon>Halobacteroidaceae</taxon>
        <taxon>Halanaerobacter</taxon>
    </lineage>
</organism>
<keyword evidence="2" id="KW-0560">Oxidoreductase</keyword>
<reference evidence="2" key="1">
    <citation type="submission" date="2021-01" db="EMBL/GenBank/DDBJ databases">
        <title>Genomic Encyclopedia of Type Strains, Phase IV (KMG-IV): sequencing the most valuable type-strain genomes for metagenomic binning, comparative biology and taxonomic classification.</title>
        <authorList>
            <person name="Goeker M."/>
        </authorList>
    </citation>
    <scope>NUCLEOTIDE SEQUENCE</scope>
    <source>
        <strain evidence="2">DSM 23230</strain>
    </source>
</reference>
<dbReference type="SMART" id="SM00729">
    <property type="entry name" value="Elp3"/>
    <property type="match status" value="1"/>
</dbReference>
<dbReference type="InterPro" id="IPR058240">
    <property type="entry name" value="rSAM_sf"/>
</dbReference>
<comment type="caution">
    <text evidence="2">The sequence shown here is derived from an EMBL/GenBank/DDBJ whole genome shotgun (WGS) entry which is preliminary data.</text>
</comment>
<proteinExistence type="predicted"/>
<dbReference type="Pfam" id="PF04055">
    <property type="entry name" value="Radical_SAM"/>
    <property type="match status" value="1"/>
</dbReference>
<dbReference type="PANTHER" id="PTHR13932">
    <property type="entry name" value="COPROPORPHYRINIGEN III OXIDASE"/>
    <property type="match status" value="1"/>
</dbReference>
<dbReference type="AlphaFoldDB" id="A0A938XRT6"/>
<dbReference type="NCBIfam" id="TIGR03994">
    <property type="entry name" value="rSAM_HemZ"/>
    <property type="match status" value="1"/>
</dbReference>
<dbReference type="InterPro" id="IPR023404">
    <property type="entry name" value="rSAM_horseshoe"/>
</dbReference>
<evidence type="ECO:0000313" key="3">
    <source>
        <dbReference type="Proteomes" id="UP000774000"/>
    </source>
</evidence>
<dbReference type="SUPFAM" id="SSF102114">
    <property type="entry name" value="Radical SAM enzymes"/>
    <property type="match status" value="1"/>
</dbReference>
<evidence type="ECO:0000313" key="2">
    <source>
        <dbReference type="EMBL" id="MBM7556285.1"/>
    </source>
</evidence>
<dbReference type="PROSITE" id="PS51918">
    <property type="entry name" value="RADICAL_SAM"/>
    <property type="match status" value="1"/>
</dbReference>
<dbReference type="PANTHER" id="PTHR13932:SF1">
    <property type="entry name" value="OXYGEN-INDEPENDENT COPROPORPHYRINOGEN-III OXIDASE-LIKE PROTEIN HEMZ"/>
    <property type="match status" value="1"/>
</dbReference>
<dbReference type="InterPro" id="IPR023995">
    <property type="entry name" value="HemZ"/>
</dbReference>
<dbReference type="SFLD" id="SFLDS00029">
    <property type="entry name" value="Radical_SAM"/>
    <property type="match status" value="1"/>
</dbReference>
<accession>A0A938XRT6</accession>
<dbReference type="CDD" id="cd01335">
    <property type="entry name" value="Radical_SAM"/>
    <property type="match status" value="1"/>
</dbReference>
<dbReference type="InterPro" id="IPR007197">
    <property type="entry name" value="rSAM"/>
</dbReference>
<protein>
    <submittedName>
        <fullName evidence="2">Oxygen-independent coproporphyrinogen-3 oxidase</fullName>
        <ecNumber evidence="2">1.3.98.3</ecNumber>
    </submittedName>
</protein>
<dbReference type="EMBL" id="JAFBDQ010000004">
    <property type="protein sequence ID" value="MBM7556285.1"/>
    <property type="molecule type" value="Genomic_DNA"/>
</dbReference>